<dbReference type="GO" id="GO:0005938">
    <property type="term" value="C:cell cortex"/>
    <property type="evidence" value="ECO:0007669"/>
    <property type="project" value="UniProtKB-ARBA"/>
</dbReference>
<protein>
    <recommendedName>
        <fullName evidence="3">Rho-GAP domain-containing protein</fullName>
    </recommendedName>
</protein>
<dbReference type="AlphaFoldDB" id="A0A9W9Q8E8"/>
<dbReference type="SMART" id="SM00324">
    <property type="entry name" value="RhoGAP"/>
    <property type="match status" value="1"/>
</dbReference>
<feature type="region of interest" description="Disordered" evidence="2">
    <location>
        <begin position="420"/>
        <end position="448"/>
    </location>
</feature>
<dbReference type="Gene3D" id="1.10.555.10">
    <property type="entry name" value="Rho GTPase activation protein"/>
    <property type="match status" value="1"/>
</dbReference>
<accession>A0A9W9Q8E8</accession>
<dbReference type="SUPFAM" id="SSF53474">
    <property type="entry name" value="alpha/beta-Hydrolases"/>
    <property type="match status" value="1"/>
</dbReference>
<evidence type="ECO:0000313" key="5">
    <source>
        <dbReference type="Proteomes" id="UP001147695"/>
    </source>
</evidence>
<dbReference type="SUPFAM" id="SSF48350">
    <property type="entry name" value="GTPase activation domain, GAP"/>
    <property type="match status" value="1"/>
</dbReference>
<evidence type="ECO:0000313" key="4">
    <source>
        <dbReference type="EMBL" id="KAJ5329112.1"/>
    </source>
</evidence>
<dbReference type="Pfam" id="PF00620">
    <property type="entry name" value="RhoGAP"/>
    <property type="match status" value="1"/>
</dbReference>
<dbReference type="PANTHER" id="PTHR23176:SF136">
    <property type="entry name" value="RHO GTPASE ACTIVATOR (RGD1)"/>
    <property type="match status" value="1"/>
</dbReference>
<dbReference type="PROSITE" id="PS50238">
    <property type="entry name" value="RHOGAP"/>
    <property type="match status" value="1"/>
</dbReference>
<dbReference type="GO" id="GO:0017000">
    <property type="term" value="P:antibiotic biosynthetic process"/>
    <property type="evidence" value="ECO:0007669"/>
    <property type="project" value="UniProtKB-ARBA"/>
</dbReference>
<gene>
    <name evidence="4" type="ORF">N7452_009502</name>
</gene>
<evidence type="ECO:0000256" key="2">
    <source>
        <dbReference type="SAM" id="MobiDB-lite"/>
    </source>
</evidence>
<dbReference type="InterPro" id="IPR000198">
    <property type="entry name" value="RhoGAP_dom"/>
</dbReference>
<dbReference type="GO" id="GO:0007165">
    <property type="term" value="P:signal transduction"/>
    <property type="evidence" value="ECO:0007669"/>
    <property type="project" value="InterPro"/>
</dbReference>
<feature type="domain" description="Rho-GAP" evidence="3">
    <location>
        <begin position="496"/>
        <end position="679"/>
    </location>
</feature>
<proteinExistence type="predicted"/>
<dbReference type="EMBL" id="JAPZBQ010000005">
    <property type="protein sequence ID" value="KAJ5329112.1"/>
    <property type="molecule type" value="Genomic_DNA"/>
</dbReference>
<dbReference type="Gene3D" id="3.40.50.1820">
    <property type="entry name" value="alpha/beta hydrolase"/>
    <property type="match status" value="1"/>
</dbReference>
<reference evidence="4" key="2">
    <citation type="journal article" date="2023" name="IMA Fungus">
        <title>Comparative genomic study of the Penicillium genus elucidates a diverse pangenome and 15 lateral gene transfer events.</title>
        <authorList>
            <person name="Petersen C."/>
            <person name="Sorensen T."/>
            <person name="Nielsen M.R."/>
            <person name="Sondergaard T.E."/>
            <person name="Sorensen J.L."/>
            <person name="Fitzpatrick D.A."/>
            <person name="Frisvad J.C."/>
            <person name="Nielsen K.L."/>
        </authorList>
    </citation>
    <scope>NUCLEOTIDE SEQUENCE</scope>
    <source>
        <strain evidence="4">IBT 35673</strain>
    </source>
</reference>
<reference evidence="4" key="1">
    <citation type="submission" date="2022-12" db="EMBL/GenBank/DDBJ databases">
        <authorList>
            <person name="Petersen C."/>
        </authorList>
    </citation>
    <scope>NUCLEOTIDE SEQUENCE</scope>
    <source>
        <strain evidence="4">IBT 35673</strain>
    </source>
</reference>
<dbReference type="InterPro" id="IPR029058">
    <property type="entry name" value="AB_hydrolase_fold"/>
</dbReference>
<dbReference type="GO" id="GO:0072330">
    <property type="term" value="P:monocarboxylic acid biosynthetic process"/>
    <property type="evidence" value="ECO:0007669"/>
    <property type="project" value="UniProtKB-ARBA"/>
</dbReference>
<dbReference type="InterPro" id="IPR008936">
    <property type="entry name" value="Rho_GTPase_activation_prot"/>
</dbReference>
<sequence>MTKSRKSNVFRLTGLKRLQSDEVLEAKLKEEFTNKLTEEEKKDITIKVSIVPSLYEDKERVAIVRVDDGFPGFLAKLKENPQEDEQEEMCDTEISIDCHFHGFTQLYIPEVEDEESVTGDVIAITGLGGHAYGSWRGRGKFRRMWLHDFFKVDFPRCRTMIYGYDAQISGPGNQTLIDYGRGLQDAITGIRNTKKLQQRPIFFIAHSLGGIILAHTLLETTRPPGASEPALASLYKATYAIFFFGTPHRGMDIDHIAQMIDGDENHPQRRLLNQIKADSPWLAIQLNNLRNMIDDRKIVSFYENQQTKAPEPSPDGTRYARTGKLTTEVTSDSALLQLTDQNETKIPAKGDHSTLVKFDANGHGTYLSVKHKLREFEKNARRCVAGRFGTQFDAPPHADFKIRPETQYQNAILKYGGQSLRLPDESKNGKSELTRTMPGEADDPNNHRLSGDGFNLGRIEYDTFSTDGRSHIGAQGISKAPVTMDLQTRVQPVIGLSLDVLSVRYGAAVPILLTRCFLVVERFGLRREEIYRVPENVIGVDKIKFAFETDTLGVNLINDNLFSHNVYDFASLVNRFFEKLPDPLFSSRLYSDFINATQIKYDLARRDRLHALINSLPPTHYKVAEALFLHLDKVQKHSVHNHMTISRLATHFGESSLQIQVVRIVLENTLQFFPKLGKA</sequence>
<dbReference type="GO" id="GO:0005096">
    <property type="term" value="F:GTPase activator activity"/>
    <property type="evidence" value="ECO:0007669"/>
    <property type="project" value="UniProtKB-KW"/>
</dbReference>
<name>A0A9W9Q8E8_PENBR</name>
<comment type="caution">
    <text evidence="4">The sequence shown here is derived from an EMBL/GenBank/DDBJ whole genome shotgun (WGS) entry which is preliminary data.</text>
</comment>
<evidence type="ECO:0000259" key="3">
    <source>
        <dbReference type="PROSITE" id="PS50238"/>
    </source>
</evidence>
<dbReference type="PANTHER" id="PTHR23176">
    <property type="entry name" value="RHO/RAC/CDC GTPASE-ACTIVATING PROTEIN"/>
    <property type="match status" value="1"/>
</dbReference>
<keyword evidence="1" id="KW-0343">GTPase activation</keyword>
<feature type="compositionally biased region" description="Basic and acidic residues" evidence="2">
    <location>
        <begin position="422"/>
        <end position="433"/>
    </location>
</feature>
<evidence type="ECO:0000256" key="1">
    <source>
        <dbReference type="ARBA" id="ARBA00022468"/>
    </source>
</evidence>
<dbReference type="Proteomes" id="UP001147695">
    <property type="component" value="Unassembled WGS sequence"/>
</dbReference>
<dbReference type="InterPro" id="IPR050729">
    <property type="entry name" value="Rho-GAP"/>
</dbReference>
<organism evidence="4 5">
    <name type="scientific">Penicillium brevicompactum</name>
    <dbReference type="NCBI Taxonomy" id="5074"/>
    <lineage>
        <taxon>Eukaryota</taxon>
        <taxon>Fungi</taxon>
        <taxon>Dikarya</taxon>
        <taxon>Ascomycota</taxon>
        <taxon>Pezizomycotina</taxon>
        <taxon>Eurotiomycetes</taxon>
        <taxon>Eurotiomycetidae</taxon>
        <taxon>Eurotiales</taxon>
        <taxon>Aspergillaceae</taxon>
        <taxon>Penicillium</taxon>
    </lineage>
</organism>